<evidence type="ECO:0000256" key="6">
    <source>
        <dbReference type="ARBA" id="ARBA00022840"/>
    </source>
</evidence>
<dbReference type="InterPro" id="IPR011698">
    <property type="entry name" value="GATase_3"/>
</dbReference>
<dbReference type="SUPFAM" id="SSF52317">
    <property type="entry name" value="Class I glutamine amidotransferase-like"/>
    <property type="match status" value="1"/>
</dbReference>
<feature type="site" description="Increases nucleophilicity of active site Cys" evidence="9">
    <location>
        <position position="436"/>
    </location>
</feature>
<comment type="similarity">
    <text evidence="2">Belongs to the CobB/CobQ family. CobQ subfamily.</text>
</comment>
<evidence type="ECO:0000256" key="8">
    <source>
        <dbReference type="ARBA" id="ARBA00022962"/>
    </source>
</evidence>
<dbReference type="Pfam" id="PF07685">
    <property type="entry name" value="GATase_3"/>
    <property type="match status" value="1"/>
</dbReference>
<dbReference type="InterPro" id="IPR029062">
    <property type="entry name" value="Class_I_gatase-like"/>
</dbReference>
<dbReference type="KEGG" id="ebla:JGUZn3_06360"/>
<dbReference type="Gene3D" id="3.40.50.880">
    <property type="match status" value="1"/>
</dbReference>
<dbReference type="NCBIfam" id="NF002204">
    <property type="entry name" value="PRK01077.1"/>
    <property type="match status" value="1"/>
</dbReference>
<organism evidence="12 13">
    <name type="scientific">Entomobacter blattae</name>
    <dbReference type="NCBI Taxonomy" id="2762277"/>
    <lineage>
        <taxon>Bacteria</taxon>
        <taxon>Pseudomonadati</taxon>
        <taxon>Pseudomonadota</taxon>
        <taxon>Alphaproteobacteria</taxon>
        <taxon>Acetobacterales</taxon>
        <taxon>Acetobacteraceae</taxon>
        <taxon>Entomobacter</taxon>
    </lineage>
</organism>
<keyword evidence="3 9" id="KW-0169">Cobalamin biosynthesis</keyword>
<dbReference type="NCBIfam" id="TIGR00379">
    <property type="entry name" value="cobB"/>
    <property type="match status" value="1"/>
</dbReference>
<dbReference type="EC" id="6.3.5.11" evidence="9"/>
<evidence type="ECO:0000256" key="7">
    <source>
        <dbReference type="ARBA" id="ARBA00022842"/>
    </source>
</evidence>
<gene>
    <name evidence="12" type="primary">cobB_2</name>
    <name evidence="9" type="synonym">cbiA</name>
    <name evidence="12" type="ORF">JGUZn3_06360</name>
</gene>
<dbReference type="InterPro" id="IPR002586">
    <property type="entry name" value="CobQ/CobB/MinD/ParA_Nub-bd_dom"/>
</dbReference>
<evidence type="ECO:0000256" key="2">
    <source>
        <dbReference type="ARBA" id="ARBA00006205"/>
    </source>
</evidence>
<comment type="function">
    <text evidence="9">Catalyzes the ATP-dependent amidation of the two carboxylate groups at positions a and c of cobyrinate, using either L-glutamine or ammonia as the nitrogen source.</text>
</comment>
<evidence type="ECO:0000313" key="12">
    <source>
        <dbReference type="EMBL" id="QNT77878.1"/>
    </source>
</evidence>
<accession>A0A7H1NQ18</accession>
<proteinExistence type="inferred from homology"/>
<keyword evidence="5 9" id="KW-0547">Nucleotide-binding</keyword>
<dbReference type="PROSITE" id="PS51274">
    <property type="entry name" value="GATASE_COBBQ"/>
    <property type="match status" value="1"/>
</dbReference>
<dbReference type="UniPathway" id="UPA00148">
    <property type="reaction ID" value="UER00231"/>
</dbReference>
<comment type="catalytic activity">
    <reaction evidence="9">
        <text>cob(II)yrinate + 2 L-glutamine + 2 ATP + 2 H2O = cob(II)yrinate a,c diamide + 2 L-glutamate + 2 ADP + 2 phosphate + 2 H(+)</text>
        <dbReference type="Rhea" id="RHEA:26289"/>
        <dbReference type="ChEBI" id="CHEBI:15377"/>
        <dbReference type="ChEBI" id="CHEBI:15378"/>
        <dbReference type="ChEBI" id="CHEBI:29985"/>
        <dbReference type="ChEBI" id="CHEBI:30616"/>
        <dbReference type="ChEBI" id="CHEBI:43474"/>
        <dbReference type="ChEBI" id="CHEBI:58359"/>
        <dbReference type="ChEBI" id="CHEBI:58537"/>
        <dbReference type="ChEBI" id="CHEBI:58894"/>
        <dbReference type="ChEBI" id="CHEBI:456216"/>
        <dbReference type="EC" id="6.3.5.11"/>
    </reaction>
</comment>
<dbReference type="GO" id="GO:0042242">
    <property type="term" value="F:cobyrinic acid a,c-diamide synthase activity"/>
    <property type="evidence" value="ECO:0007669"/>
    <property type="project" value="UniProtKB-UniRule"/>
</dbReference>
<evidence type="ECO:0000256" key="4">
    <source>
        <dbReference type="ARBA" id="ARBA00022598"/>
    </source>
</evidence>
<comment type="similarity">
    <text evidence="9">Belongs to the CobB/CbiA family.</text>
</comment>
<dbReference type="PANTHER" id="PTHR43873:SF1">
    <property type="entry name" value="COBYRINATE A,C-DIAMIDE SYNTHASE"/>
    <property type="match status" value="1"/>
</dbReference>
<dbReference type="InterPro" id="IPR004484">
    <property type="entry name" value="CbiA/CobB_synth"/>
</dbReference>
<dbReference type="AlphaFoldDB" id="A0A7H1NQ18"/>
<keyword evidence="8 9" id="KW-0315">Glutamine amidotransferase</keyword>
<dbReference type="Pfam" id="PF01656">
    <property type="entry name" value="CbiA"/>
    <property type="match status" value="1"/>
</dbReference>
<evidence type="ECO:0000313" key="13">
    <source>
        <dbReference type="Proteomes" id="UP000516349"/>
    </source>
</evidence>
<reference evidence="12 13" key="1">
    <citation type="submission" date="2020-08" db="EMBL/GenBank/DDBJ databases">
        <title>Complete genome sequence of Entomobacter blattae G55GP.</title>
        <authorList>
            <person name="Poehlein A."/>
            <person name="Guzman J."/>
            <person name="Daniel R."/>
            <person name="Vilcinskas A."/>
        </authorList>
    </citation>
    <scope>NUCLEOTIDE SEQUENCE [LARGE SCALE GENOMIC DNA]</scope>
    <source>
        <strain evidence="12 13">G55GP</strain>
    </source>
</reference>
<dbReference type="GO" id="GO:0009236">
    <property type="term" value="P:cobalamin biosynthetic process"/>
    <property type="evidence" value="ECO:0007669"/>
    <property type="project" value="UniProtKB-UniRule"/>
</dbReference>
<dbReference type="InterPro" id="IPR027417">
    <property type="entry name" value="P-loop_NTPase"/>
</dbReference>
<keyword evidence="4 9" id="KW-0436">Ligase</keyword>
<dbReference type="HAMAP" id="MF_00027">
    <property type="entry name" value="CobB_CbiA"/>
    <property type="match status" value="1"/>
</dbReference>
<evidence type="ECO:0000256" key="9">
    <source>
        <dbReference type="HAMAP-Rule" id="MF_00027"/>
    </source>
</evidence>
<dbReference type="Gene3D" id="3.40.50.300">
    <property type="entry name" value="P-loop containing nucleotide triphosphate hydrolases"/>
    <property type="match status" value="1"/>
</dbReference>
<keyword evidence="13" id="KW-1185">Reference proteome</keyword>
<evidence type="ECO:0000259" key="10">
    <source>
        <dbReference type="Pfam" id="PF01656"/>
    </source>
</evidence>
<sequence length="442" mass="47899">MPTSALMIAAPRSGSGKTLITLSLLSALRKRKIPIRAAKSGPDYIDPTFHAKATSQTAFNLDSWAMPPAMITHLLASSCQNSQYLIIESSMGLFDGITATPGREGKGADLAAALGLPILLVLDVSGQAQSAAAIAYGFCHFDPALHIAGIILNQVASPRHEKSVRSAIEPLNIPIVGCFYRTSTLKLPERHLGLVQAEEHPHLDQFFQTAADLAEHYLDIETILSLARPLNYKEKDPPPPPNSFLPPPGQRIALARDAAFSFLYPHILESWREQGAELSFFSPLADEAIPTECDACWLPGGYPELHAEPIAQAQRFITSLQVFAQSNPIHGECGGYMVLGQTLTDAQGHTHPMAGLLDHHSSDHNRKMHLGYRQAITLAPTWAGKEKTILRGHEFHYAQCISRGQDSPFATLYDGAGLPLGPEGGQRGRVTGCFFHTIACTP</sequence>
<feature type="domain" description="CobQ/CobB/MinD/ParA nucleotide binding" evidence="10">
    <location>
        <begin position="6"/>
        <end position="192"/>
    </location>
</feature>
<keyword evidence="7 9" id="KW-0460">Magnesium</keyword>
<feature type="active site" description="Nucleophile" evidence="9">
    <location>
        <position position="333"/>
    </location>
</feature>
<evidence type="ECO:0000256" key="3">
    <source>
        <dbReference type="ARBA" id="ARBA00022573"/>
    </source>
</evidence>
<dbReference type="RefSeq" id="WP_238996879.1">
    <property type="nucleotide sequence ID" value="NZ_CP060244.1"/>
</dbReference>
<protein>
    <recommendedName>
        <fullName evidence="9">Cobyrinate a,c-diamide synthase</fullName>
        <ecNumber evidence="9">6.3.5.11</ecNumber>
    </recommendedName>
    <alternativeName>
        <fullName evidence="9">Cobyrinic acid a,c-diamide synthetase</fullName>
    </alternativeName>
</protein>
<comment type="cofactor">
    <cofactor evidence="1 9">
        <name>Mg(2+)</name>
        <dbReference type="ChEBI" id="CHEBI:18420"/>
    </cofactor>
</comment>
<dbReference type="GO" id="GO:0005524">
    <property type="term" value="F:ATP binding"/>
    <property type="evidence" value="ECO:0007669"/>
    <property type="project" value="UniProtKB-UniRule"/>
</dbReference>
<evidence type="ECO:0000259" key="11">
    <source>
        <dbReference type="Pfam" id="PF07685"/>
    </source>
</evidence>
<name>A0A7H1NQ18_9PROT</name>
<evidence type="ECO:0000256" key="5">
    <source>
        <dbReference type="ARBA" id="ARBA00022741"/>
    </source>
</evidence>
<dbReference type="SUPFAM" id="SSF52540">
    <property type="entry name" value="P-loop containing nucleoside triphosphate hydrolases"/>
    <property type="match status" value="1"/>
</dbReference>
<dbReference type="Proteomes" id="UP000516349">
    <property type="component" value="Chromosome"/>
</dbReference>
<comment type="domain">
    <text evidence="9">Comprises of two domains. The C-terminal domain contains the binding site for glutamine and catalyzes the hydrolysis of this substrate to glutamate and ammonia. The N-terminal domain is anticipated to bind ATP and cobyrinate and catalyzes the ultimate synthesis of the diamide product. The ammonia produced via the glutaminase domain is probably translocated to the adjacent domain via a molecular tunnel, where it reacts with an activated intermediate.</text>
</comment>
<feature type="domain" description="CobB/CobQ-like glutamine amidotransferase" evidence="11">
    <location>
        <begin position="251"/>
        <end position="438"/>
    </location>
</feature>
<keyword evidence="6 9" id="KW-0067">ATP-binding</keyword>
<dbReference type="CDD" id="cd05388">
    <property type="entry name" value="CobB_N"/>
    <property type="match status" value="1"/>
</dbReference>
<dbReference type="EMBL" id="CP060244">
    <property type="protein sequence ID" value="QNT77878.1"/>
    <property type="molecule type" value="Genomic_DNA"/>
</dbReference>
<evidence type="ECO:0000256" key="1">
    <source>
        <dbReference type="ARBA" id="ARBA00001946"/>
    </source>
</evidence>
<comment type="miscellaneous">
    <text evidence="9">The a and c carboxylates of cobyrinate are activated for nucleophilic attack via formation of a phosphorylated intermediate by ATP. CbiA catalyzes first the amidation of the c-carboxylate, and then that of the a-carboxylate.</text>
</comment>
<comment type="pathway">
    <text evidence="9">Cofactor biosynthesis; adenosylcobalamin biosynthesis; cob(II)yrinate a,c-diamide from sirohydrochlorin (anaerobic route): step 10/10.</text>
</comment>
<dbReference type="PANTHER" id="PTHR43873">
    <property type="entry name" value="COBYRINATE A,C-DIAMIDE SYNTHASE"/>
    <property type="match status" value="1"/>
</dbReference>